<protein>
    <submittedName>
        <fullName evidence="3">Zinc finger lsd1 subclass family protein</fullName>
    </submittedName>
</protein>
<dbReference type="Proteomes" id="UP000009168">
    <property type="component" value="Unassembled WGS sequence"/>
</dbReference>
<evidence type="ECO:0000256" key="1">
    <source>
        <dbReference type="SAM" id="Phobius"/>
    </source>
</evidence>
<organism evidence="3 4">
    <name type="scientific">Tetrahymena thermophila (strain SB210)</name>
    <dbReference type="NCBI Taxonomy" id="312017"/>
    <lineage>
        <taxon>Eukaryota</taxon>
        <taxon>Sar</taxon>
        <taxon>Alveolata</taxon>
        <taxon>Ciliophora</taxon>
        <taxon>Intramacronucleata</taxon>
        <taxon>Oligohymenophorea</taxon>
        <taxon>Hymenostomatida</taxon>
        <taxon>Tetrahymenina</taxon>
        <taxon>Tetrahymenidae</taxon>
        <taxon>Tetrahymena</taxon>
    </lineage>
</organism>
<gene>
    <name evidence="3" type="ORF">TTHERM_00951940</name>
</gene>
<evidence type="ECO:0000313" key="4">
    <source>
        <dbReference type="Proteomes" id="UP000009168"/>
    </source>
</evidence>
<dbReference type="PANTHER" id="PTHR15332">
    <property type="entry name" value="PROPROTEIN CONVERTASE SUBTILISIN_KEXIN TYPE 5-LIKE"/>
    <property type="match status" value="1"/>
</dbReference>
<dbReference type="Gene3D" id="2.10.220.10">
    <property type="entry name" value="Hormone Receptor, Insulin-like Growth Factor Receptor 1, Chain A, domain 2"/>
    <property type="match status" value="9"/>
</dbReference>
<evidence type="ECO:0000256" key="2">
    <source>
        <dbReference type="SAM" id="SignalP"/>
    </source>
</evidence>
<dbReference type="eggNOG" id="KOG3525">
    <property type="taxonomic scope" value="Eukaryota"/>
</dbReference>
<dbReference type="OrthoDB" id="10035969at2759"/>
<feature type="signal peptide" evidence="2">
    <location>
        <begin position="1"/>
        <end position="21"/>
    </location>
</feature>
<evidence type="ECO:0000313" key="3">
    <source>
        <dbReference type="EMBL" id="EAS02591.2"/>
    </source>
</evidence>
<feature type="transmembrane region" description="Helical" evidence="1">
    <location>
        <begin position="1472"/>
        <end position="1490"/>
    </location>
</feature>
<dbReference type="CDD" id="cd00064">
    <property type="entry name" value="FU"/>
    <property type="match status" value="13"/>
</dbReference>
<dbReference type="RefSeq" id="XP_001022836.2">
    <property type="nucleotide sequence ID" value="XM_001022836.2"/>
</dbReference>
<dbReference type="GeneID" id="7836485"/>
<dbReference type="SMART" id="SM00261">
    <property type="entry name" value="FU"/>
    <property type="match status" value="17"/>
</dbReference>
<keyword evidence="1" id="KW-1133">Transmembrane helix</keyword>
<sequence>MKNLIIQLLQIFFVFFNYVYAIEQKVIEEFTANSFLSSDAPNWSKQLVFTCAATSYVDFSALSVFGIFGKTNSITKKTVSSLPPHWSASIRFDMLLYQALDSGLDYVSIQSDTQTPEKFLKNANNDGVKLCGTTSNDILILYNKNFTHSASSLTLQITASMNKLETIQGFVMRNLYIFIDTCHFTCATCSGPSYDQCLSCPLHSSPTNGNQCVCDAGYYAYQFQCVPSCPTGFTPDSNNQFCVIDFCAASDCQTCSNKICTACVGTKKLLNGQCVNSCPSYAPLTSGVCKDYSSTLTNGKYLIKGGLSADTFGESEVYGLGFIPNGFKGTGYGLSSGASVTKCAGKSLLGGAFLSGSGAYIQRSFQQMSPHWSVLIGYTLYKIDSWENETVDMNVDGQIKQTTSRKATDGATNLCGNSQKDDIIIVSQNFTHVLPSLNLKITTTLDQDPFDESYGIRDIFVLVDYCVDNCQNCDASGCLACQNGFQLYQKQCYSQCPNGTYKLSSSECAVCHPSCKTCFAGSNKSCNICQPNTYLNPDNSCQSGCVSNYYPRIGDMTCQKCDISCFNCVSPGDSGSCTSCTGQLYLTKNQCQQNCPPNQTKVTAPNNNTCQPCDKTCLTCNGTTPNSCTSCLAPDLFLSTTFSCVNTCNTNQYKNTQNQTCQPCHISCQTCKGPDNTDCLSCGGSFYLDTSKGICSNSCPDKYYKNTSNNKCTQCDATCVSCSGPSSSECSSCDSPRFYQASTKQCVTDCLPSQFKDKQQRACKNCDQTCATCQGPYTNDCTSCQGQLYLDTTENKCTATCPLRFFKNTSNNQCSKCDSSCYSCDGTQPFNCLSCELPRYYQVSQRQCVTQCNSNQYKNDQSFKCLDCDSSCATCSGGSSTDCTSCQGNLFLDKLSKKCVANCPFGYFQNKQNNECNLCNDICESCFGPNTDNCKSCVTPYFFQSSTNKCVTECAVGEYKSKPTKSCLKCHSTCKSCLLGSDSDCLSCAGDLFLDLNSNKCVSICNPGSYANKSNNVCDSCHPSCLTCDGGADTSCTSCLQNYYYYKNTKSCMRQCPFGSFIDLVNKSCYSCKDSCQTCENEKGCLTCKPGYFYENQQCVSVCSDGNYPDKSTQKCEKCNQECKTCTGPTNTECVQCNNSQKTNDRGSCVDTCPYLQYNELDPYPQCQPCNFKCSKGCTGKNPEDCIALKVQYQVMFYIIFSTSCVWLISYIWGVYIDKKQSLLVSVKPNTSDVKEVFKQEENLRQLSPQRQSRTNTYVNNDNMETIKELDVDRDQQTINNQTISTQKIVRPMRRKRTTRLMSTVKQNLASFLEIQEPSSKFIRKNSQETIEMSHQSITNNQFRRTQTNTYTINNNNSIFQRSPSKKFSTVVATPAKKLEILPNEKLKYAILGQEWISMLKFYHPSISRPYRTTLTYLKYHSFLLSTQFIYDNQLFLIIPCLVFGWCIKLIFQKFVMLAISCINNSYLRNFIINFSFLVIFLCFIVLCYSPILDKLFIQKDYYWSFVYASVFLSDFLIFQPLFSLFEYLLTIKYLNYQNDNKQSKILSIFKNELYYNQLK</sequence>
<dbReference type="SUPFAM" id="SSF57184">
    <property type="entry name" value="Growth factor receptor domain"/>
    <property type="match status" value="6"/>
</dbReference>
<keyword evidence="2" id="KW-0732">Signal</keyword>
<keyword evidence="1" id="KW-0472">Membrane</keyword>
<feature type="transmembrane region" description="Helical" evidence="1">
    <location>
        <begin position="1502"/>
        <end position="1523"/>
    </location>
</feature>
<dbReference type="PANTHER" id="PTHR15332:SF175">
    <property type="entry name" value="PROPROTEIN CONVERTASE SUBTILISIN_KEXIN TYPE 5-LIKE"/>
    <property type="match status" value="1"/>
</dbReference>
<dbReference type="EMBL" id="GG662529">
    <property type="protein sequence ID" value="EAS02591.2"/>
    <property type="molecule type" value="Genomic_DNA"/>
</dbReference>
<keyword evidence="4" id="KW-1185">Reference proteome</keyword>
<keyword evidence="1" id="KW-0812">Transmembrane</keyword>
<dbReference type="InterPro" id="IPR009030">
    <property type="entry name" value="Growth_fac_rcpt_cys_sf"/>
</dbReference>
<proteinExistence type="predicted"/>
<feature type="chain" id="PRO_5004202472" evidence="2">
    <location>
        <begin position="22"/>
        <end position="1560"/>
    </location>
</feature>
<name>Q241W0_TETTS</name>
<feature type="transmembrane region" description="Helical" evidence="1">
    <location>
        <begin position="1435"/>
        <end position="1452"/>
    </location>
</feature>
<dbReference type="InParanoid" id="Q241W0"/>
<dbReference type="HOGENOM" id="CLU_263713_0_0_1"/>
<accession>Q241W0</accession>
<dbReference type="InterPro" id="IPR006212">
    <property type="entry name" value="Furin_repeat"/>
</dbReference>
<dbReference type="KEGG" id="tet:TTHERM_00951940"/>
<reference evidence="4" key="1">
    <citation type="journal article" date="2006" name="PLoS Biol.">
        <title>Macronuclear genome sequence of the ciliate Tetrahymena thermophila, a model eukaryote.</title>
        <authorList>
            <person name="Eisen J.A."/>
            <person name="Coyne R.S."/>
            <person name="Wu M."/>
            <person name="Wu D."/>
            <person name="Thiagarajan M."/>
            <person name="Wortman J.R."/>
            <person name="Badger J.H."/>
            <person name="Ren Q."/>
            <person name="Amedeo P."/>
            <person name="Jones K.M."/>
            <person name="Tallon L.J."/>
            <person name="Delcher A.L."/>
            <person name="Salzberg S.L."/>
            <person name="Silva J.C."/>
            <person name="Haas B.J."/>
            <person name="Majoros W.H."/>
            <person name="Farzad M."/>
            <person name="Carlton J.M."/>
            <person name="Smith R.K. Jr."/>
            <person name="Garg J."/>
            <person name="Pearlman R.E."/>
            <person name="Karrer K.M."/>
            <person name="Sun L."/>
            <person name="Manning G."/>
            <person name="Elde N.C."/>
            <person name="Turkewitz A.P."/>
            <person name="Asai D.J."/>
            <person name="Wilkes D.E."/>
            <person name="Wang Y."/>
            <person name="Cai H."/>
            <person name="Collins K."/>
            <person name="Stewart B.A."/>
            <person name="Lee S.R."/>
            <person name="Wilamowska K."/>
            <person name="Weinberg Z."/>
            <person name="Ruzzo W.L."/>
            <person name="Wloga D."/>
            <person name="Gaertig J."/>
            <person name="Frankel J."/>
            <person name="Tsao C.-C."/>
            <person name="Gorovsky M.A."/>
            <person name="Keeling P.J."/>
            <person name="Waller R.F."/>
            <person name="Patron N.J."/>
            <person name="Cherry J.M."/>
            <person name="Stover N.A."/>
            <person name="Krieger C.J."/>
            <person name="del Toro C."/>
            <person name="Ryder H.F."/>
            <person name="Williamson S.C."/>
            <person name="Barbeau R.A."/>
            <person name="Hamilton E.P."/>
            <person name="Orias E."/>
        </authorList>
    </citation>
    <scope>NUCLEOTIDE SEQUENCE [LARGE SCALE GENOMIC DNA]</scope>
    <source>
        <strain evidence="4">SB210</strain>
    </source>
</reference>